<dbReference type="OrthoDB" id="3548654at2759"/>
<keyword evidence="5" id="KW-1185">Reference proteome</keyword>
<name>A0A2S4KL55_9HYPO</name>
<dbReference type="PANTHER" id="PTHR47424">
    <property type="entry name" value="REGULATORY PROTEIN GAL4"/>
    <property type="match status" value="1"/>
</dbReference>
<protein>
    <recommendedName>
        <fullName evidence="6">Transcription factor domain-containing protein</fullName>
    </recommendedName>
</protein>
<gene>
    <name evidence="4" type="ORF">TPAR_08835</name>
</gene>
<evidence type="ECO:0000313" key="4">
    <source>
        <dbReference type="EMBL" id="POR30944.1"/>
    </source>
</evidence>
<keyword evidence="2" id="KW-0804">Transcription</keyword>
<keyword evidence="1" id="KW-0805">Transcription regulation</keyword>
<organism evidence="4 5">
    <name type="scientific">Tolypocladium paradoxum</name>
    <dbReference type="NCBI Taxonomy" id="94208"/>
    <lineage>
        <taxon>Eukaryota</taxon>
        <taxon>Fungi</taxon>
        <taxon>Dikarya</taxon>
        <taxon>Ascomycota</taxon>
        <taxon>Pezizomycotina</taxon>
        <taxon>Sordariomycetes</taxon>
        <taxon>Hypocreomycetidae</taxon>
        <taxon>Hypocreales</taxon>
        <taxon>Ophiocordycipitaceae</taxon>
        <taxon>Tolypocladium</taxon>
    </lineage>
</organism>
<dbReference type="STRING" id="94208.A0A2S4KL55"/>
<evidence type="ECO:0000256" key="2">
    <source>
        <dbReference type="ARBA" id="ARBA00023163"/>
    </source>
</evidence>
<dbReference type="Proteomes" id="UP000237481">
    <property type="component" value="Unassembled WGS sequence"/>
</dbReference>
<dbReference type="CDD" id="cd12148">
    <property type="entry name" value="fungal_TF_MHR"/>
    <property type="match status" value="1"/>
</dbReference>
<comment type="caution">
    <text evidence="4">The sequence shown here is derived from an EMBL/GenBank/DDBJ whole genome shotgun (WGS) entry which is preliminary data.</text>
</comment>
<evidence type="ECO:0008006" key="6">
    <source>
        <dbReference type="Google" id="ProtNLM"/>
    </source>
</evidence>
<dbReference type="InterPro" id="IPR051127">
    <property type="entry name" value="Fungal_SecMet_Regulators"/>
</dbReference>
<dbReference type="PANTHER" id="PTHR47424:SF6">
    <property type="entry name" value="PROLINE UTILIZATION TRANS-ACTIVATOR"/>
    <property type="match status" value="1"/>
</dbReference>
<evidence type="ECO:0000313" key="5">
    <source>
        <dbReference type="Proteomes" id="UP000237481"/>
    </source>
</evidence>
<sequence>MKNPLVATPSEIVTDLEGRRRSLGPSSTGTLSGSTLQCRRLGLSITVPQYTARFGARVHEWSTVDGLRNVPHKHSRVPYMPDVPPIGRAELHKGLLYSAVPYHLSPTNCLWLVQYFIIMAFGKALLLRGVSESAPCGSEYFLRAMDLLPGIDGLYHDPVLSVEICCGIALYLQSVDHRNSASEPGLPPRTYGRATRARKCGPISQCMVDFIRVLDRKFCYLMCASSINDEDITISLPAAQQYLDQSHCCWDASQVVQAHRQRSIYGVDGKLHSYFFKDTQATLQELCILATTFNESPGLKIDSSSPINRASATLNVCYHQCILLATRPLLFCLLQEKLEKSCAGHRSNRDMTEPVKALLRTCHDSATKTLRVLAALRSRDLLESFLPFDLEHAFTAGCVLAILSAINGFDEQGDGWYIDTTFSVISSIICCRNMPARFRRQELERLHEMLKLVSQQGKESQAHEPESLARPQAWQMETIAQGVSPNDVLTVAHLIDSWAGTDTSQGLLDCNWLWEGDSTSLEMLSQNAGDE</sequence>
<keyword evidence="3" id="KW-0539">Nucleus</keyword>
<evidence type="ECO:0000256" key="1">
    <source>
        <dbReference type="ARBA" id="ARBA00023015"/>
    </source>
</evidence>
<evidence type="ECO:0000256" key="3">
    <source>
        <dbReference type="ARBA" id="ARBA00023242"/>
    </source>
</evidence>
<reference evidence="4 5" key="1">
    <citation type="submission" date="2018-01" db="EMBL/GenBank/DDBJ databases">
        <title>Harnessing the power of phylogenomics to disentangle the directionality and signatures of interkingdom host jumping in the parasitic fungal genus Tolypocladium.</title>
        <authorList>
            <person name="Quandt C.A."/>
            <person name="Patterson W."/>
            <person name="Spatafora J.W."/>
        </authorList>
    </citation>
    <scope>NUCLEOTIDE SEQUENCE [LARGE SCALE GENOMIC DNA]</scope>
    <source>
        <strain evidence="4 5">NRBC 100945</strain>
    </source>
</reference>
<dbReference type="AlphaFoldDB" id="A0A2S4KL55"/>
<accession>A0A2S4KL55</accession>
<dbReference type="EMBL" id="PKSG01001121">
    <property type="protein sequence ID" value="POR30944.1"/>
    <property type="molecule type" value="Genomic_DNA"/>
</dbReference>
<proteinExistence type="predicted"/>